<evidence type="ECO:0000313" key="2">
    <source>
        <dbReference type="EMBL" id="MFI2159347.1"/>
    </source>
</evidence>
<dbReference type="RefSeq" id="WP_167360885.1">
    <property type="nucleotide sequence ID" value="NZ_JBIRUT010000017.1"/>
</dbReference>
<dbReference type="Proteomes" id="UP001611397">
    <property type="component" value="Unassembled WGS sequence"/>
</dbReference>
<sequence length="51" mass="5398">MTSSVVGVRGRIQALGPRPEHAPADAVRVGRSPERNRDGTRAGTGEVTWVS</sequence>
<feature type="compositionally biased region" description="Basic and acidic residues" evidence="1">
    <location>
        <begin position="31"/>
        <end position="40"/>
    </location>
</feature>
<dbReference type="EMBL" id="JBIRWM010000014">
    <property type="protein sequence ID" value="MFI2159347.1"/>
    <property type="molecule type" value="Genomic_DNA"/>
</dbReference>
<protein>
    <submittedName>
        <fullName evidence="2">Uncharacterized protein</fullName>
    </submittedName>
</protein>
<feature type="region of interest" description="Disordered" evidence="1">
    <location>
        <begin position="1"/>
        <end position="51"/>
    </location>
</feature>
<proteinExistence type="predicted"/>
<gene>
    <name evidence="2" type="ORF">ACH49L_27290</name>
</gene>
<name>A0ABW7VIN8_STROI</name>
<keyword evidence="3" id="KW-1185">Reference proteome</keyword>
<reference evidence="2 3" key="1">
    <citation type="submission" date="2024-10" db="EMBL/GenBank/DDBJ databases">
        <title>The Natural Products Discovery Center: Release of the First 8490 Sequenced Strains for Exploring Actinobacteria Biosynthetic Diversity.</title>
        <authorList>
            <person name="Kalkreuter E."/>
            <person name="Kautsar S.A."/>
            <person name="Yang D."/>
            <person name="Bader C.D."/>
            <person name="Teijaro C.N."/>
            <person name="Fluegel L."/>
            <person name="Davis C.M."/>
            <person name="Simpson J.R."/>
            <person name="Lauterbach L."/>
            <person name="Steele A.D."/>
            <person name="Gui C."/>
            <person name="Meng S."/>
            <person name="Li G."/>
            <person name="Viehrig K."/>
            <person name="Ye F."/>
            <person name="Su P."/>
            <person name="Kiefer A.F."/>
            <person name="Nichols A."/>
            <person name="Cepeda A.J."/>
            <person name="Yan W."/>
            <person name="Fan B."/>
            <person name="Jiang Y."/>
            <person name="Adhikari A."/>
            <person name="Zheng C.-J."/>
            <person name="Schuster L."/>
            <person name="Cowan T.M."/>
            <person name="Smanski M.J."/>
            <person name="Chevrette M.G."/>
            <person name="De Carvalho L.P.S."/>
            <person name="Shen B."/>
        </authorList>
    </citation>
    <scope>NUCLEOTIDE SEQUENCE [LARGE SCALE GENOMIC DNA]</scope>
    <source>
        <strain evidence="2 3">NPDC020295</strain>
    </source>
</reference>
<accession>A0ABW7VIN8</accession>
<organism evidence="2 3">
    <name type="scientific">Streptomyces olivaceoviridis</name>
    <name type="common">Streptomyces corchorusii</name>
    <dbReference type="NCBI Taxonomy" id="1921"/>
    <lineage>
        <taxon>Bacteria</taxon>
        <taxon>Bacillati</taxon>
        <taxon>Actinomycetota</taxon>
        <taxon>Actinomycetes</taxon>
        <taxon>Kitasatosporales</taxon>
        <taxon>Streptomycetaceae</taxon>
        <taxon>Streptomyces</taxon>
    </lineage>
</organism>
<evidence type="ECO:0000256" key="1">
    <source>
        <dbReference type="SAM" id="MobiDB-lite"/>
    </source>
</evidence>
<comment type="caution">
    <text evidence="2">The sequence shown here is derived from an EMBL/GenBank/DDBJ whole genome shotgun (WGS) entry which is preliminary data.</text>
</comment>
<evidence type="ECO:0000313" key="3">
    <source>
        <dbReference type="Proteomes" id="UP001611397"/>
    </source>
</evidence>